<feature type="signal peptide" evidence="4">
    <location>
        <begin position="1"/>
        <end position="16"/>
    </location>
</feature>
<keyword evidence="3 4" id="KW-0732">Signal</keyword>
<dbReference type="CDD" id="cd01536">
    <property type="entry name" value="PBP1_ABC_sugar_binding-like"/>
    <property type="match status" value="1"/>
</dbReference>
<dbReference type="PANTHER" id="PTHR46847">
    <property type="entry name" value="D-ALLOSE-BINDING PERIPLASMIC PROTEIN-RELATED"/>
    <property type="match status" value="1"/>
</dbReference>
<dbReference type="EMBL" id="BLAE01000019">
    <property type="protein sequence ID" value="GES10204.1"/>
    <property type="molecule type" value="Genomic_DNA"/>
</dbReference>
<accession>A0A5M3WMU0</accession>
<dbReference type="InterPro" id="IPR025997">
    <property type="entry name" value="SBP_2_dom"/>
</dbReference>
<dbReference type="OrthoDB" id="1957427at2"/>
<dbReference type="AlphaFoldDB" id="A0A5M3WMU0"/>
<dbReference type="GO" id="GO:0030313">
    <property type="term" value="C:cell envelope"/>
    <property type="evidence" value="ECO:0007669"/>
    <property type="project" value="UniProtKB-SubCell"/>
</dbReference>
<dbReference type="Proteomes" id="UP000331127">
    <property type="component" value="Unassembled WGS sequence"/>
</dbReference>
<reference evidence="6 7" key="1">
    <citation type="submission" date="2019-10" db="EMBL/GenBank/DDBJ databases">
        <title>Whole genome shotgun sequence of Acrocarpospora macrocephala NBRC 16266.</title>
        <authorList>
            <person name="Ichikawa N."/>
            <person name="Kimura A."/>
            <person name="Kitahashi Y."/>
            <person name="Komaki H."/>
            <person name="Oguchi A."/>
        </authorList>
    </citation>
    <scope>NUCLEOTIDE SEQUENCE [LARGE SCALE GENOMIC DNA]</scope>
    <source>
        <strain evidence="6 7">NBRC 16266</strain>
    </source>
</reference>
<dbReference type="PANTHER" id="PTHR46847:SF1">
    <property type="entry name" value="D-ALLOSE-BINDING PERIPLASMIC PROTEIN-RELATED"/>
    <property type="match status" value="1"/>
</dbReference>
<evidence type="ECO:0000256" key="4">
    <source>
        <dbReference type="SAM" id="SignalP"/>
    </source>
</evidence>
<evidence type="ECO:0000256" key="2">
    <source>
        <dbReference type="ARBA" id="ARBA00007639"/>
    </source>
</evidence>
<protein>
    <submittedName>
        <fullName evidence="6">ABC transporter substrate-binding protein</fullName>
    </submittedName>
</protein>
<evidence type="ECO:0000256" key="1">
    <source>
        <dbReference type="ARBA" id="ARBA00004196"/>
    </source>
</evidence>
<feature type="chain" id="PRO_5038613737" evidence="4">
    <location>
        <begin position="17"/>
        <end position="350"/>
    </location>
</feature>
<organism evidence="6 7">
    <name type="scientific">Acrocarpospora macrocephala</name>
    <dbReference type="NCBI Taxonomy" id="150177"/>
    <lineage>
        <taxon>Bacteria</taxon>
        <taxon>Bacillati</taxon>
        <taxon>Actinomycetota</taxon>
        <taxon>Actinomycetes</taxon>
        <taxon>Streptosporangiales</taxon>
        <taxon>Streptosporangiaceae</taxon>
        <taxon>Acrocarpospora</taxon>
    </lineage>
</organism>
<evidence type="ECO:0000313" key="6">
    <source>
        <dbReference type="EMBL" id="GES10204.1"/>
    </source>
</evidence>
<evidence type="ECO:0000313" key="7">
    <source>
        <dbReference type="Proteomes" id="UP000331127"/>
    </source>
</evidence>
<name>A0A5M3WMU0_9ACTN</name>
<feature type="domain" description="Periplasmic binding protein" evidence="5">
    <location>
        <begin position="53"/>
        <end position="307"/>
    </location>
</feature>
<comment type="similarity">
    <text evidence="2">Belongs to the bacterial solute-binding protein 2 family.</text>
</comment>
<evidence type="ECO:0000259" key="5">
    <source>
        <dbReference type="Pfam" id="PF13407"/>
    </source>
</evidence>
<evidence type="ECO:0000256" key="3">
    <source>
        <dbReference type="ARBA" id="ARBA00022729"/>
    </source>
</evidence>
<dbReference type="Gene3D" id="3.40.50.2300">
    <property type="match status" value="2"/>
</dbReference>
<dbReference type="InterPro" id="IPR028082">
    <property type="entry name" value="Peripla_BP_I"/>
</dbReference>
<sequence>MSYHSKKASRVLTLFAATALTLTSCSSTESGTGDTSAAPGADAGGEVGYSESFLTDAFQVQLVKQLTDQAKAGGVNLLPAVNADGDAAKQNADITTLLGRGVKGLIVVPVDSKAVVPAITRANSKNVPVVSVDLGAEAGKIYMVVRADNVYMGKAACEYMGKQINGAGTVLDLQGDLATSNGQDRSKGFTTCMAEQFPGVKVISKPMNWKPDECATQAQTVLSTEKIDGVFMGSESVCLAGVQQTLRTQGKLTKVGEPGHIVSVGIDGSKAALDAVREGTLDAVISQPLDLYAKYGIQYIKDAMAGKAYQPGPTDHNSTIVQAGESLQDLLPSPTVTKENVDDASLWGNG</sequence>
<gene>
    <name evidence="6" type="primary">rbsB_2</name>
    <name evidence="6" type="ORF">Amac_038010</name>
</gene>
<dbReference type="RefSeq" id="WP_155355656.1">
    <property type="nucleotide sequence ID" value="NZ_BAAAHL010000055.1"/>
</dbReference>
<dbReference type="PROSITE" id="PS51257">
    <property type="entry name" value="PROKAR_LIPOPROTEIN"/>
    <property type="match status" value="1"/>
</dbReference>
<keyword evidence="7" id="KW-1185">Reference proteome</keyword>
<comment type="caution">
    <text evidence="6">The sequence shown here is derived from an EMBL/GenBank/DDBJ whole genome shotgun (WGS) entry which is preliminary data.</text>
</comment>
<comment type="subcellular location">
    <subcellularLocation>
        <location evidence="1">Cell envelope</location>
    </subcellularLocation>
</comment>
<proteinExistence type="inferred from homology"/>
<dbReference type="SUPFAM" id="SSF53822">
    <property type="entry name" value="Periplasmic binding protein-like I"/>
    <property type="match status" value="1"/>
</dbReference>
<dbReference type="GO" id="GO:0030246">
    <property type="term" value="F:carbohydrate binding"/>
    <property type="evidence" value="ECO:0007669"/>
    <property type="project" value="UniProtKB-ARBA"/>
</dbReference>
<dbReference type="Pfam" id="PF13407">
    <property type="entry name" value="Peripla_BP_4"/>
    <property type="match status" value="1"/>
</dbReference>